<accession>A0AAE1A1K0</accession>
<protein>
    <submittedName>
        <fullName evidence="1">Uncharacterized protein</fullName>
    </submittedName>
</protein>
<dbReference type="Proteomes" id="UP001283361">
    <property type="component" value="Unassembled WGS sequence"/>
</dbReference>
<dbReference type="AlphaFoldDB" id="A0AAE1A1K0"/>
<dbReference type="EMBL" id="JAWDGP010002860">
    <property type="protein sequence ID" value="KAK3779223.1"/>
    <property type="molecule type" value="Genomic_DNA"/>
</dbReference>
<sequence>LWHGARTGCDVVAAFYMTYQEIQQQQLQEVHLVATRVDTCYQSAMICGSNLDSGKLLLFPRDSPPDSGNNLIQLLSSKPLSPRLTKPALIRP</sequence>
<feature type="non-terminal residue" evidence="1">
    <location>
        <position position="92"/>
    </location>
</feature>
<comment type="caution">
    <text evidence="1">The sequence shown here is derived from an EMBL/GenBank/DDBJ whole genome shotgun (WGS) entry which is preliminary data.</text>
</comment>
<evidence type="ECO:0000313" key="2">
    <source>
        <dbReference type="Proteomes" id="UP001283361"/>
    </source>
</evidence>
<proteinExistence type="predicted"/>
<reference evidence="1" key="1">
    <citation type="journal article" date="2023" name="G3 (Bethesda)">
        <title>A reference genome for the long-term kleptoplast-retaining sea slug Elysia crispata morphotype clarki.</title>
        <authorList>
            <person name="Eastman K.E."/>
            <person name="Pendleton A.L."/>
            <person name="Shaikh M.A."/>
            <person name="Suttiyut T."/>
            <person name="Ogas R."/>
            <person name="Tomko P."/>
            <person name="Gavelis G."/>
            <person name="Widhalm J.R."/>
            <person name="Wisecaver J.H."/>
        </authorList>
    </citation>
    <scope>NUCLEOTIDE SEQUENCE</scope>
    <source>
        <strain evidence="1">ECLA1</strain>
    </source>
</reference>
<organism evidence="1 2">
    <name type="scientific">Elysia crispata</name>
    <name type="common">lettuce slug</name>
    <dbReference type="NCBI Taxonomy" id="231223"/>
    <lineage>
        <taxon>Eukaryota</taxon>
        <taxon>Metazoa</taxon>
        <taxon>Spiralia</taxon>
        <taxon>Lophotrochozoa</taxon>
        <taxon>Mollusca</taxon>
        <taxon>Gastropoda</taxon>
        <taxon>Heterobranchia</taxon>
        <taxon>Euthyneura</taxon>
        <taxon>Panpulmonata</taxon>
        <taxon>Sacoglossa</taxon>
        <taxon>Placobranchoidea</taxon>
        <taxon>Plakobranchidae</taxon>
        <taxon>Elysia</taxon>
    </lineage>
</organism>
<evidence type="ECO:0000313" key="1">
    <source>
        <dbReference type="EMBL" id="KAK3779223.1"/>
    </source>
</evidence>
<keyword evidence="2" id="KW-1185">Reference proteome</keyword>
<gene>
    <name evidence="1" type="ORF">RRG08_066491</name>
</gene>
<name>A0AAE1A1K0_9GAST</name>